<keyword evidence="4" id="KW-1185">Reference proteome</keyword>
<dbReference type="EMBL" id="JALNMH010000016">
    <property type="protein sequence ID" value="MCK7595337.1"/>
    <property type="molecule type" value="Genomic_DNA"/>
</dbReference>
<protein>
    <submittedName>
        <fullName evidence="3">DUF1996 domain-containing protein</fullName>
    </submittedName>
</protein>
<dbReference type="Pfam" id="PF09362">
    <property type="entry name" value="DUF1996"/>
    <property type="match status" value="1"/>
</dbReference>
<feature type="domain" description="DUF1996" evidence="2">
    <location>
        <begin position="72"/>
        <end position="335"/>
    </location>
</feature>
<evidence type="ECO:0000259" key="2">
    <source>
        <dbReference type="Pfam" id="PF09362"/>
    </source>
</evidence>
<evidence type="ECO:0000313" key="3">
    <source>
        <dbReference type="EMBL" id="MCK7595337.1"/>
    </source>
</evidence>
<organism evidence="3 4">
    <name type="scientific">Pseudomarimonas salicorniae</name>
    <dbReference type="NCBI Taxonomy" id="2933270"/>
    <lineage>
        <taxon>Bacteria</taxon>
        <taxon>Pseudomonadati</taxon>
        <taxon>Pseudomonadota</taxon>
        <taxon>Gammaproteobacteria</taxon>
        <taxon>Lysobacterales</taxon>
        <taxon>Lysobacteraceae</taxon>
        <taxon>Pseudomarimonas</taxon>
    </lineage>
</organism>
<dbReference type="PANTHER" id="PTHR43662">
    <property type="match status" value="1"/>
</dbReference>
<dbReference type="Proteomes" id="UP001431449">
    <property type="component" value="Unassembled WGS sequence"/>
</dbReference>
<keyword evidence="1" id="KW-0732">Signal</keyword>
<evidence type="ECO:0000256" key="1">
    <source>
        <dbReference type="SAM" id="SignalP"/>
    </source>
</evidence>
<dbReference type="PANTHER" id="PTHR43662:SF3">
    <property type="entry name" value="DOMAIN PROTEIN, PUTATIVE (AFU_ORTHOLOGUE AFUA_6G11970)-RELATED"/>
    <property type="match status" value="1"/>
</dbReference>
<comment type="caution">
    <text evidence="3">The sequence shown here is derived from an EMBL/GenBank/DDBJ whole genome shotgun (WGS) entry which is preliminary data.</text>
</comment>
<evidence type="ECO:0000313" key="4">
    <source>
        <dbReference type="Proteomes" id="UP001431449"/>
    </source>
</evidence>
<name>A0ABT0GLU4_9GAMM</name>
<gene>
    <name evidence="3" type="ORF">M0G41_16885</name>
</gene>
<accession>A0ABT0GLU4</accession>
<feature type="signal peptide" evidence="1">
    <location>
        <begin position="1"/>
        <end position="30"/>
    </location>
</feature>
<feature type="chain" id="PRO_5045877568" evidence="1">
    <location>
        <begin position="31"/>
        <end position="405"/>
    </location>
</feature>
<dbReference type="RefSeq" id="WP_248211207.1">
    <property type="nucleotide sequence ID" value="NZ_JALNMH010000016.1"/>
</dbReference>
<proteinExistence type="predicted"/>
<reference evidence="3" key="1">
    <citation type="submission" date="2022-04" db="EMBL/GenBank/DDBJ databases">
        <title>Lysobacter sp. CAU 1642 isolated from sea sand.</title>
        <authorList>
            <person name="Kim W."/>
        </authorList>
    </citation>
    <scope>NUCLEOTIDE SEQUENCE</scope>
    <source>
        <strain evidence="3">CAU 1642</strain>
    </source>
</reference>
<sequence length="405" mass="44089">MNMRPASSQRDPRAAAALLAGLALSPPVFADIFSERHPDLIPTAVQPAAVAPNSWRGIFRINCDFSHAAYDDPLVFPGQPDRAHYHNFYGFFDADAHTRAEDLYVALPSGQRVSSCQGNQLNRSAYWVPALLAPLYDSQGIRQLDADGEPAWKVVDAVVGNDDVAHEVFYYSAGVDNLQSIQAPPPGLSIIAGTGSTLPGAPQPTTVARWHCQSWNANDATNPDFRGFIPECRAPDRLRFDLFFPSCWNGVDLDSPDHKSHMAYPETVAGVTRCPASHPVALPRVSYHYAFGVRPDNYDPVTRSSRGWRLAADGYTVNDQNPGGYSLHGDWINGWHVEAMQALIDSCIKAAKDCHDGNLANGFRLSGTAPGNQLAQPIINQGRGAMHDPDHLFAHGFEAGSAHSR</sequence>
<dbReference type="InterPro" id="IPR018535">
    <property type="entry name" value="DUF1996"/>
</dbReference>